<keyword evidence="13" id="KW-0012">Acyltransferase</keyword>
<evidence type="ECO:0000313" key="13">
    <source>
        <dbReference type="EMBL" id="WFD25906.1"/>
    </source>
</evidence>
<comment type="pathway">
    <text evidence="4">Protein modification; protein ubiquitination.</text>
</comment>
<dbReference type="GO" id="GO:0006511">
    <property type="term" value="P:ubiquitin-dependent protein catabolic process"/>
    <property type="evidence" value="ECO:0007669"/>
    <property type="project" value="InterPro"/>
</dbReference>
<dbReference type="Gene3D" id="3.30.40.10">
    <property type="entry name" value="Zinc/RING finger domain, C3HC4 (zinc finger)"/>
    <property type="match status" value="1"/>
</dbReference>
<dbReference type="InterPro" id="IPR045132">
    <property type="entry name" value="UBE4"/>
</dbReference>
<feature type="coiled-coil region" evidence="11">
    <location>
        <begin position="489"/>
        <end position="523"/>
    </location>
</feature>
<dbReference type="InterPro" id="IPR003613">
    <property type="entry name" value="Ubox_domain"/>
</dbReference>
<evidence type="ECO:0000256" key="3">
    <source>
        <dbReference type="ARBA" id="ARBA00004496"/>
    </source>
</evidence>
<evidence type="ECO:0000256" key="4">
    <source>
        <dbReference type="ARBA" id="ARBA00004906"/>
    </source>
</evidence>
<dbReference type="GO" id="GO:0005634">
    <property type="term" value="C:nucleus"/>
    <property type="evidence" value="ECO:0007669"/>
    <property type="project" value="UniProtKB-SubCell"/>
</dbReference>
<comment type="similarity">
    <text evidence="5">Belongs to the ubiquitin conjugation factor E4 family.</text>
</comment>
<dbReference type="GO" id="GO:0005737">
    <property type="term" value="C:cytoplasm"/>
    <property type="evidence" value="ECO:0007669"/>
    <property type="project" value="UniProtKB-SubCell"/>
</dbReference>
<dbReference type="Proteomes" id="UP001213623">
    <property type="component" value="Chromosome 2"/>
</dbReference>
<dbReference type="GO" id="GO:0036503">
    <property type="term" value="P:ERAD pathway"/>
    <property type="evidence" value="ECO:0007669"/>
    <property type="project" value="InterPro"/>
</dbReference>
<evidence type="ECO:0000256" key="1">
    <source>
        <dbReference type="ARBA" id="ARBA00000900"/>
    </source>
</evidence>
<evidence type="ECO:0000259" key="12">
    <source>
        <dbReference type="PROSITE" id="PS51698"/>
    </source>
</evidence>
<dbReference type="GO" id="GO:0034450">
    <property type="term" value="F:ubiquitin-ubiquitin ligase activity"/>
    <property type="evidence" value="ECO:0007669"/>
    <property type="project" value="InterPro"/>
</dbReference>
<name>A0AAF0ENC8_9BASI</name>
<dbReference type="EC" id="2.3.2.27" evidence="6"/>
<reference evidence="13" key="1">
    <citation type="submission" date="2023-03" db="EMBL/GenBank/DDBJ databases">
        <title>Mating type loci evolution in Malassezia.</title>
        <authorList>
            <person name="Coelho M.A."/>
        </authorList>
    </citation>
    <scope>NUCLEOTIDE SEQUENCE</scope>
    <source>
        <strain evidence="13">CBS 9557</strain>
    </source>
</reference>
<dbReference type="SMART" id="SM00504">
    <property type="entry name" value="Ubox"/>
    <property type="match status" value="1"/>
</dbReference>
<evidence type="ECO:0000256" key="8">
    <source>
        <dbReference type="ARBA" id="ARBA00022679"/>
    </source>
</evidence>
<dbReference type="PROSITE" id="PS51698">
    <property type="entry name" value="U_BOX"/>
    <property type="match status" value="1"/>
</dbReference>
<dbReference type="Pfam" id="PF10408">
    <property type="entry name" value="Ufd2P_core"/>
    <property type="match status" value="1"/>
</dbReference>
<proteinExistence type="inferred from homology"/>
<evidence type="ECO:0000256" key="2">
    <source>
        <dbReference type="ARBA" id="ARBA00004123"/>
    </source>
</evidence>
<sequence length="1034" mass="114903">MDEAAMGWEQACLTDIFRARVQEENAASSASPTVYLAELADELAGEDGGVPVLRWAVADRLLIARLSDEQASETSWDFLVGAWVRCCQAEQRVRAAPTSYPSEALGALQHVRGLLVSYAGLVVEMPDMFPRSEKHGETLSAAALVPTLLQLAVTTDDNADASVVSAHDWAAPPPSLAHEFVTDLVSRFAPEDALDGLLGEAMHALTQRILASPSGTKASQNDHSAPSADQDVYRVLAQMLQAPMPPATGGGVSMPSEGMTLSELDWQPIARAIAAALDIKALAAAVPSFSSFSPTKSTAATLERESLFGPLLRLSCFPDAFPSMTRELFADAKSRSPVELESTIQTLRMSLGVVQKANYDLFHRLVRAGAEPRERVLSFWGRLCELNARRGALQVSSHEVASDAFMVNVYDMLLRFAEPFAEPTCAKMDRVDARYLQYQRRYSSSTLTRLLASEAEAQAWEAAAVAPAAAPHFITEVFFLTARLSSLALGKVLRKMDQREKEMDRLRQRIDELEEGRAQWANTPQGAHLDAMITRARAQTSKLHSEMVAVQTQLLEPGFLDRVLSFVSFTMTWLVRMVDPRGAHPHVCVALPLPAEVPETVRMLPEYLFEDVCEVVLFYARRKPDVMSIPVLESITTFCTVFLSCGWYVRNPFLKAKLAEMLSYLVMPYGPLRAGVLSDTLNTHPLALSHLVPALMTFWIEAESTGSNTQFYDKFNIRFHLSQVFQAIWDTPEHKRQLHDEAREHQSGFVVFINRLMNDVTFLLEDALDKLTELHAKQVEMQAPEWASRAVEERHEGEGLVWSLQGQIRSDLALGHAFLRLLILFTKETSASFMMPEIVERLAAMLDYNLDVLVGPRCQELKVQDPKKVGFDPKNLLSEILSVFLNLASHHEFVVAIARDGRSYRREIFSKAASIAQRFMLKSPVDIDTLADLVERVEQAKQADADEEEDLGEVPDEYLDPLLATIMRDPVRLPSSRAVVDRSTIKAHLLSDGTDPFNRMPLKLEDVQPDDALRAEIEAWVRARRSASAPSAPP</sequence>
<evidence type="ECO:0000256" key="6">
    <source>
        <dbReference type="ARBA" id="ARBA00012483"/>
    </source>
</evidence>
<dbReference type="FunFam" id="3.30.40.10:FF:000055">
    <property type="entry name" value="Ubiquitin conjugation factor e4 a"/>
    <property type="match status" value="1"/>
</dbReference>
<evidence type="ECO:0000256" key="11">
    <source>
        <dbReference type="SAM" id="Coils"/>
    </source>
</evidence>
<dbReference type="AlphaFoldDB" id="A0AAF0ENC8"/>
<evidence type="ECO:0000256" key="5">
    <source>
        <dbReference type="ARBA" id="ARBA00007434"/>
    </source>
</evidence>
<gene>
    <name evidence="13" type="primary">UFD2</name>
    <name evidence="13" type="ORF">MNAN1_000874</name>
</gene>
<dbReference type="InterPro" id="IPR013083">
    <property type="entry name" value="Znf_RING/FYVE/PHD"/>
</dbReference>
<protein>
    <recommendedName>
        <fullName evidence="6">RING-type E3 ubiquitin transferase</fullName>
        <ecNumber evidence="6">2.3.2.27</ecNumber>
    </recommendedName>
</protein>
<keyword evidence="14" id="KW-1185">Reference proteome</keyword>
<evidence type="ECO:0000256" key="9">
    <source>
        <dbReference type="ARBA" id="ARBA00022786"/>
    </source>
</evidence>
<keyword evidence="10" id="KW-0539">Nucleus</keyword>
<dbReference type="PANTHER" id="PTHR13931">
    <property type="entry name" value="UBIQUITINATION FACTOR E4"/>
    <property type="match status" value="1"/>
</dbReference>
<dbReference type="InterPro" id="IPR019474">
    <property type="entry name" value="Ub_conjug_fac_E4_core"/>
</dbReference>
<keyword evidence="8 13" id="KW-0808">Transferase</keyword>
<evidence type="ECO:0000313" key="14">
    <source>
        <dbReference type="Proteomes" id="UP001213623"/>
    </source>
</evidence>
<evidence type="ECO:0000256" key="7">
    <source>
        <dbReference type="ARBA" id="ARBA00022490"/>
    </source>
</evidence>
<comment type="catalytic activity">
    <reaction evidence="1">
        <text>S-ubiquitinyl-[E2 ubiquitin-conjugating enzyme]-L-cysteine + [acceptor protein]-L-lysine = [E2 ubiquitin-conjugating enzyme]-L-cysteine + N(6)-ubiquitinyl-[acceptor protein]-L-lysine.</text>
        <dbReference type="EC" id="2.3.2.27"/>
    </reaction>
</comment>
<keyword evidence="9" id="KW-0833">Ubl conjugation pathway</keyword>
<accession>A0AAF0ENC8</accession>
<dbReference type="SUPFAM" id="SSF57850">
    <property type="entry name" value="RING/U-box"/>
    <property type="match status" value="1"/>
</dbReference>
<dbReference type="GO" id="GO:0000209">
    <property type="term" value="P:protein polyubiquitination"/>
    <property type="evidence" value="ECO:0007669"/>
    <property type="project" value="TreeGrafter"/>
</dbReference>
<comment type="subcellular location">
    <subcellularLocation>
        <location evidence="3">Cytoplasm</location>
    </subcellularLocation>
    <subcellularLocation>
        <location evidence="2">Nucleus</location>
    </subcellularLocation>
</comment>
<dbReference type="PANTHER" id="PTHR13931:SF2">
    <property type="entry name" value="UBIQUITIN CONJUGATION FACTOR E4 B"/>
    <property type="match status" value="1"/>
</dbReference>
<dbReference type="Pfam" id="PF04564">
    <property type="entry name" value="U-box"/>
    <property type="match status" value="1"/>
</dbReference>
<feature type="domain" description="U-box" evidence="12">
    <location>
        <begin position="953"/>
        <end position="1027"/>
    </location>
</feature>
<dbReference type="GO" id="GO:0000151">
    <property type="term" value="C:ubiquitin ligase complex"/>
    <property type="evidence" value="ECO:0007669"/>
    <property type="project" value="InterPro"/>
</dbReference>
<keyword evidence="7" id="KW-0963">Cytoplasm</keyword>
<organism evidence="13 14">
    <name type="scientific">Malassezia nana</name>
    <dbReference type="NCBI Taxonomy" id="180528"/>
    <lineage>
        <taxon>Eukaryota</taxon>
        <taxon>Fungi</taxon>
        <taxon>Dikarya</taxon>
        <taxon>Basidiomycota</taxon>
        <taxon>Ustilaginomycotina</taxon>
        <taxon>Malasseziomycetes</taxon>
        <taxon>Malasseziales</taxon>
        <taxon>Malasseziaceae</taxon>
        <taxon>Malassezia</taxon>
    </lineage>
</organism>
<evidence type="ECO:0000256" key="10">
    <source>
        <dbReference type="ARBA" id="ARBA00023242"/>
    </source>
</evidence>
<keyword evidence="11" id="KW-0175">Coiled coil</keyword>
<dbReference type="CDD" id="cd16657">
    <property type="entry name" value="RING-Ubox_UBE4A"/>
    <property type="match status" value="1"/>
</dbReference>
<dbReference type="EMBL" id="CP119893">
    <property type="protein sequence ID" value="WFD25906.1"/>
    <property type="molecule type" value="Genomic_DNA"/>
</dbReference>